<name>A0A1G7AAJ3_9SPHI</name>
<accession>A0A1G7AAJ3</accession>
<dbReference type="Proteomes" id="UP000199455">
    <property type="component" value="Unassembled WGS sequence"/>
</dbReference>
<protein>
    <submittedName>
        <fullName evidence="1">Uncharacterized protein</fullName>
    </submittedName>
</protein>
<reference evidence="2" key="1">
    <citation type="submission" date="2016-10" db="EMBL/GenBank/DDBJ databases">
        <authorList>
            <person name="Varghese N."/>
            <person name="Submissions S."/>
        </authorList>
    </citation>
    <scope>NUCLEOTIDE SEQUENCE [LARGE SCALE GENOMIC DNA]</scope>
    <source>
        <strain evidence="2">DSM 18609</strain>
    </source>
</reference>
<dbReference type="AlphaFoldDB" id="A0A1G7AAJ3"/>
<sequence>MSEMRLALRVNHWTNRNKSGFNFWCIKLIAKHHLTNDKKDARRYKNLCASVVKTELNNVLSYAALIASRSAFAAAAGSSAP</sequence>
<dbReference type="STRING" id="390242.SAMN04488024_11221"/>
<evidence type="ECO:0000313" key="1">
    <source>
        <dbReference type="EMBL" id="SDE11914.1"/>
    </source>
</evidence>
<gene>
    <name evidence="1" type="ORF">SAMN04488024_11221</name>
</gene>
<dbReference type="EMBL" id="FMZH01000012">
    <property type="protein sequence ID" value="SDE11914.1"/>
    <property type="molecule type" value="Genomic_DNA"/>
</dbReference>
<organism evidence="1 2">
    <name type="scientific">Pedobacter soli</name>
    <dbReference type="NCBI Taxonomy" id="390242"/>
    <lineage>
        <taxon>Bacteria</taxon>
        <taxon>Pseudomonadati</taxon>
        <taxon>Bacteroidota</taxon>
        <taxon>Sphingobacteriia</taxon>
        <taxon>Sphingobacteriales</taxon>
        <taxon>Sphingobacteriaceae</taxon>
        <taxon>Pedobacter</taxon>
    </lineage>
</organism>
<proteinExistence type="predicted"/>
<evidence type="ECO:0000313" key="2">
    <source>
        <dbReference type="Proteomes" id="UP000199455"/>
    </source>
</evidence>
<keyword evidence="2" id="KW-1185">Reference proteome</keyword>